<dbReference type="AlphaFoldDB" id="A0A7J5B8T1"/>
<organism evidence="2 3">
    <name type="scientific">Gulosibacter chungangensis</name>
    <dbReference type="NCBI Taxonomy" id="979746"/>
    <lineage>
        <taxon>Bacteria</taxon>
        <taxon>Bacillati</taxon>
        <taxon>Actinomycetota</taxon>
        <taxon>Actinomycetes</taxon>
        <taxon>Micrococcales</taxon>
        <taxon>Microbacteriaceae</taxon>
        <taxon>Gulosibacter</taxon>
    </lineage>
</organism>
<dbReference type="EMBL" id="WBKB01000014">
    <property type="protein sequence ID" value="KAB1640570.1"/>
    <property type="molecule type" value="Genomic_DNA"/>
</dbReference>
<name>A0A7J5B8T1_9MICO</name>
<dbReference type="InterPro" id="IPR007685">
    <property type="entry name" value="RelA_SpoT"/>
</dbReference>
<comment type="caution">
    <text evidence="2">The sequence shown here is derived from an EMBL/GenBank/DDBJ whole genome shotgun (WGS) entry which is preliminary data.</text>
</comment>
<dbReference type="OrthoDB" id="9789634at2"/>
<dbReference type="CDD" id="cd05399">
    <property type="entry name" value="NT_Rel-Spo_like"/>
    <property type="match status" value="1"/>
</dbReference>
<accession>A0A7J5B8T1</accession>
<dbReference type="SUPFAM" id="SSF81301">
    <property type="entry name" value="Nucleotidyltransferase"/>
    <property type="match status" value="1"/>
</dbReference>
<gene>
    <name evidence="2" type="ORF">F8O05_14485</name>
</gene>
<dbReference type="SMART" id="SM00954">
    <property type="entry name" value="RelA_SpoT"/>
    <property type="match status" value="1"/>
</dbReference>
<dbReference type="Pfam" id="PF04607">
    <property type="entry name" value="RelA_SpoT"/>
    <property type="match status" value="1"/>
</dbReference>
<sequence length="291" mass="33266">MTTVLERPWSNRQLAELGKAIRAGREAPKGVPEYEEVMLWYSELLTPVQQRIQNTDWSALGLGNVQGFELTSRVKTQSTLRDKLNRYPSQKLQTIRDIAGVRFEADMTLSQQNAIVLAMLGLFHDSSEGRVIDLRENDQHGYRAVHVEFRFGPPTHARVELQVRTLLQGKWANLYETAADLFGREIRYAEAGDLLGGRDIVEMLKELSRDRIATIEELLDRTVQLERSYVNMGDISILPLEIQEQVGWVVDRLQAIRENVGHRKDRLRVSIENMTDVLKQATGSRRGDAQE</sequence>
<feature type="domain" description="RelA/SpoT" evidence="1">
    <location>
        <begin position="72"/>
        <end position="186"/>
    </location>
</feature>
<keyword evidence="3" id="KW-1185">Reference proteome</keyword>
<dbReference type="GO" id="GO:0015969">
    <property type="term" value="P:guanosine tetraphosphate metabolic process"/>
    <property type="evidence" value="ECO:0007669"/>
    <property type="project" value="InterPro"/>
</dbReference>
<dbReference type="Gene3D" id="3.30.460.10">
    <property type="entry name" value="Beta Polymerase, domain 2"/>
    <property type="match status" value="1"/>
</dbReference>
<evidence type="ECO:0000259" key="1">
    <source>
        <dbReference type="SMART" id="SM00954"/>
    </source>
</evidence>
<reference evidence="2 3" key="1">
    <citation type="submission" date="2019-09" db="EMBL/GenBank/DDBJ databases">
        <title>Phylogeny of genus Pseudoclavibacter and closely related genus.</title>
        <authorList>
            <person name="Li Y."/>
        </authorList>
    </citation>
    <scope>NUCLEOTIDE SEQUENCE [LARGE SCALE GENOMIC DNA]</scope>
    <source>
        <strain evidence="2 3">KCTC 13959</strain>
    </source>
</reference>
<protein>
    <recommendedName>
        <fullName evidence="1">RelA/SpoT domain-containing protein</fullName>
    </recommendedName>
</protein>
<evidence type="ECO:0000313" key="3">
    <source>
        <dbReference type="Proteomes" id="UP000433493"/>
    </source>
</evidence>
<dbReference type="InterPro" id="IPR043519">
    <property type="entry name" value="NT_sf"/>
</dbReference>
<evidence type="ECO:0000313" key="2">
    <source>
        <dbReference type="EMBL" id="KAB1640570.1"/>
    </source>
</evidence>
<dbReference type="Proteomes" id="UP000433493">
    <property type="component" value="Unassembled WGS sequence"/>
</dbReference>
<proteinExistence type="predicted"/>